<dbReference type="VEuPathDB" id="FungiDB:PGTG_20779"/>
<protein>
    <submittedName>
        <fullName evidence="1">Uncharacterized protein</fullName>
    </submittedName>
</protein>
<evidence type="ECO:0000313" key="1">
    <source>
        <dbReference type="EMBL" id="EHS63200.1"/>
    </source>
</evidence>
<name>H6QP86_PUCGT</name>
<dbReference type="OrthoDB" id="201656at2759"/>
<accession>H6QP86</accession>
<gene>
    <name evidence="1" type="ORF">PGTG_20779</name>
</gene>
<dbReference type="KEGG" id="pgr:PGTG_20779"/>
<dbReference type="HOGENOM" id="CLU_2777163_0_0_1"/>
<dbReference type="STRING" id="418459.H6QP86"/>
<dbReference type="EMBL" id="DS178263">
    <property type="protein sequence ID" value="EHS63200.1"/>
    <property type="molecule type" value="Genomic_DNA"/>
</dbReference>
<evidence type="ECO:0000313" key="2">
    <source>
        <dbReference type="Proteomes" id="UP000008783"/>
    </source>
</evidence>
<dbReference type="GeneID" id="13541429"/>
<dbReference type="Proteomes" id="UP000008783">
    <property type="component" value="Unassembled WGS sequence"/>
</dbReference>
<dbReference type="RefSeq" id="XP_003890755.1">
    <property type="nucleotide sequence ID" value="XM_003890706.1"/>
</dbReference>
<reference evidence="2" key="1">
    <citation type="journal article" date="2011" name="Proc. Natl. Acad. Sci. U.S.A.">
        <title>Obligate biotrophy features unraveled by the genomic analysis of rust fungi.</title>
        <authorList>
            <person name="Duplessis S."/>
            <person name="Cuomo C.A."/>
            <person name="Lin Y.-C."/>
            <person name="Aerts A."/>
            <person name="Tisserant E."/>
            <person name="Veneault-Fourrey C."/>
            <person name="Joly D.L."/>
            <person name="Hacquard S."/>
            <person name="Amselem J."/>
            <person name="Cantarel B.L."/>
            <person name="Chiu R."/>
            <person name="Coutinho P.M."/>
            <person name="Feau N."/>
            <person name="Field M."/>
            <person name="Frey P."/>
            <person name="Gelhaye E."/>
            <person name="Goldberg J."/>
            <person name="Grabherr M.G."/>
            <person name="Kodira C.D."/>
            <person name="Kohler A."/>
            <person name="Kuees U."/>
            <person name="Lindquist E.A."/>
            <person name="Lucas S.M."/>
            <person name="Mago R."/>
            <person name="Mauceli E."/>
            <person name="Morin E."/>
            <person name="Murat C."/>
            <person name="Pangilinan J.L."/>
            <person name="Park R."/>
            <person name="Pearson M."/>
            <person name="Quesneville H."/>
            <person name="Rouhier N."/>
            <person name="Sakthikumar S."/>
            <person name="Salamov A.A."/>
            <person name="Schmutz J."/>
            <person name="Selles B."/>
            <person name="Shapiro H."/>
            <person name="Tanguay P."/>
            <person name="Tuskan G.A."/>
            <person name="Henrissat B."/>
            <person name="Van de Peer Y."/>
            <person name="Rouze P."/>
            <person name="Ellis J.G."/>
            <person name="Dodds P.N."/>
            <person name="Schein J.E."/>
            <person name="Zhong S."/>
            <person name="Hamelin R.C."/>
            <person name="Grigoriev I.V."/>
            <person name="Szabo L.J."/>
            <person name="Martin F."/>
        </authorList>
    </citation>
    <scope>NUCLEOTIDE SEQUENCE [LARGE SCALE GENOMIC DNA]</scope>
    <source>
        <strain evidence="2">CRL 75-36-700-3 / race SCCL</strain>
    </source>
</reference>
<keyword evidence="2" id="KW-1185">Reference proteome</keyword>
<dbReference type="AlphaFoldDB" id="H6QP86"/>
<proteinExistence type="predicted"/>
<organism evidence="1 2">
    <name type="scientific">Puccinia graminis f. sp. tritici (strain CRL 75-36-700-3 / race SCCL)</name>
    <name type="common">Black stem rust fungus</name>
    <dbReference type="NCBI Taxonomy" id="418459"/>
    <lineage>
        <taxon>Eukaryota</taxon>
        <taxon>Fungi</taxon>
        <taxon>Dikarya</taxon>
        <taxon>Basidiomycota</taxon>
        <taxon>Pucciniomycotina</taxon>
        <taxon>Pucciniomycetes</taxon>
        <taxon>Pucciniales</taxon>
        <taxon>Pucciniaceae</taxon>
        <taxon>Puccinia</taxon>
    </lineage>
</organism>
<sequence length="69" mass="7657">MSEWLSETDKTQQPLWDNFNCPGGACWPVVGNVVERLDESLEIFQESLEVTRPSSNATPGCCNVGLLRT</sequence>
<dbReference type="InParanoid" id="H6QP86"/>